<evidence type="ECO:0000313" key="2">
    <source>
        <dbReference type="Proteomes" id="UP000187209"/>
    </source>
</evidence>
<dbReference type="PANTHER" id="PTHR31581">
    <property type="entry name" value="KICSTOR COMPLEX PROTEIN C12ORF66"/>
    <property type="match status" value="1"/>
</dbReference>
<dbReference type="Pfam" id="PF09404">
    <property type="entry name" value="C12orf66_like"/>
    <property type="match status" value="1"/>
</dbReference>
<dbReference type="GO" id="GO:1904262">
    <property type="term" value="P:negative regulation of TORC1 signaling"/>
    <property type="evidence" value="ECO:0007669"/>
    <property type="project" value="TreeGrafter"/>
</dbReference>
<dbReference type="GO" id="GO:0061462">
    <property type="term" value="P:protein localization to lysosome"/>
    <property type="evidence" value="ECO:0007669"/>
    <property type="project" value="TreeGrafter"/>
</dbReference>
<dbReference type="Proteomes" id="UP000187209">
    <property type="component" value="Unassembled WGS sequence"/>
</dbReference>
<dbReference type="EMBL" id="MPUH01001709">
    <property type="protein sequence ID" value="OMJ66474.1"/>
    <property type="molecule type" value="Genomic_DNA"/>
</dbReference>
<sequence>MDNSITYDRFFYQLAQENYEICYGILNDQVNISRVENHILNSVIYIDMLYYTFTQTSVDDEICINLMKELLEELKNNVLISDNPIFFELQAVIEVKISQFMIYKELIGADYSISLDLNRRFETLLKKLSPLQNYELLPYKENLVCQITSLQNLVLAFKSLSTFNYMGTILALTQAHSNIQQWEKVFIHKKYSPMDSNNSKVNNNELHKYLLKVLHCLIAKATLYFQANLSSIHNMEILEFGDEYITSRRVCTKCAELKIHYLALMLDTKDFQAYKNFKEGGYKCLRQPLNVLQPDDRFLSVYENKWRPEELPSATKNALISTLEGEFSDLQLGKPNALSVQENNLDVHFHLAKVDASVYLVSAHAYAVRRPKNEKNEITEFINSLASQIKVFG</sequence>
<comment type="caution">
    <text evidence="1">The sequence shown here is derived from an EMBL/GenBank/DDBJ whole genome shotgun (WGS) entry which is preliminary data.</text>
</comment>
<dbReference type="SUPFAM" id="SSF158548">
    <property type="entry name" value="FLJ32549 domain-like"/>
    <property type="match status" value="1"/>
</dbReference>
<accession>A0A1R2APN1</accession>
<dbReference type="AlphaFoldDB" id="A0A1R2APN1"/>
<dbReference type="PANTHER" id="PTHR31581:SF1">
    <property type="entry name" value="KICSTOR SUBUNIT 2"/>
    <property type="match status" value="1"/>
</dbReference>
<dbReference type="GO" id="GO:0042149">
    <property type="term" value="P:cellular response to glucose starvation"/>
    <property type="evidence" value="ECO:0007669"/>
    <property type="project" value="TreeGrafter"/>
</dbReference>
<dbReference type="SUPFAM" id="SSF160651">
    <property type="entry name" value="FLJ32549 C-terminal domain-like"/>
    <property type="match status" value="1"/>
</dbReference>
<organism evidence="1 2">
    <name type="scientific">Stentor coeruleus</name>
    <dbReference type="NCBI Taxonomy" id="5963"/>
    <lineage>
        <taxon>Eukaryota</taxon>
        <taxon>Sar</taxon>
        <taxon>Alveolata</taxon>
        <taxon>Ciliophora</taxon>
        <taxon>Postciliodesmatophora</taxon>
        <taxon>Heterotrichea</taxon>
        <taxon>Heterotrichida</taxon>
        <taxon>Stentoridae</taxon>
        <taxon>Stentor</taxon>
    </lineage>
</organism>
<protein>
    <submittedName>
        <fullName evidence="1">Uncharacterized protein</fullName>
    </submittedName>
</protein>
<dbReference type="Gene3D" id="1.10.3450.30">
    <property type="match status" value="1"/>
</dbReference>
<dbReference type="GO" id="GO:0034198">
    <property type="term" value="P:cellular response to amino acid starvation"/>
    <property type="evidence" value="ECO:0007669"/>
    <property type="project" value="TreeGrafter"/>
</dbReference>
<gene>
    <name evidence="1" type="ORF">SteCoe_36660</name>
</gene>
<dbReference type="InterPro" id="IPR018544">
    <property type="entry name" value="KICS_2"/>
</dbReference>
<keyword evidence="2" id="KW-1185">Reference proteome</keyword>
<proteinExistence type="predicted"/>
<name>A0A1R2APN1_9CILI</name>
<dbReference type="OrthoDB" id="319739at2759"/>
<reference evidence="1 2" key="1">
    <citation type="submission" date="2016-11" db="EMBL/GenBank/DDBJ databases">
        <title>The macronuclear genome of Stentor coeruleus: a giant cell with tiny introns.</title>
        <authorList>
            <person name="Slabodnick M."/>
            <person name="Ruby J.G."/>
            <person name="Reiff S.B."/>
            <person name="Swart E.C."/>
            <person name="Gosai S."/>
            <person name="Prabakaran S."/>
            <person name="Witkowska E."/>
            <person name="Larue G.E."/>
            <person name="Fisher S."/>
            <person name="Freeman R.M."/>
            <person name="Gunawardena J."/>
            <person name="Chu W."/>
            <person name="Stover N.A."/>
            <person name="Gregory B.D."/>
            <person name="Nowacki M."/>
            <person name="Derisi J."/>
            <person name="Roy S.W."/>
            <person name="Marshall W.F."/>
            <person name="Sood P."/>
        </authorList>
    </citation>
    <scope>NUCLEOTIDE SEQUENCE [LARGE SCALE GENOMIC DNA]</scope>
    <source>
        <strain evidence="1">WM001</strain>
    </source>
</reference>
<dbReference type="InterPro" id="IPR038060">
    <property type="entry name" value="C12orf66-like_central_sf"/>
</dbReference>
<evidence type="ECO:0000313" key="1">
    <source>
        <dbReference type="EMBL" id="OMJ66474.1"/>
    </source>
</evidence>